<evidence type="ECO:0000256" key="1">
    <source>
        <dbReference type="RuleBase" id="RU003682"/>
    </source>
</evidence>
<accession>A0A109FQK1</accession>
<dbReference type="Gene3D" id="2.60.120.620">
    <property type="entry name" value="q2cbj1_9rhob like domain"/>
    <property type="match status" value="1"/>
</dbReference>
<organism evidence="3 4">
    <name type="scientific">Pseudomonas palleroniana</name>
    <dbReference type="NCBI Taxonomy" id="191390"/>
    <lineage>
        <taxon>Bacteria</taxon>
        <taxon>Pseudomonadati</taxon>
        <taxon>Pseudomonadota</taxon>
        <taxon>Gammaproteobacteria</taxon>
        <taxon>Pseudomonadales</taxon>
        <taxon>Pseudomonadaceae</taxon>
        <taxon>Pseudomonas</taxon>
    </lineage>
</organism>
<dbReference type="InterPro" id="IPR005123">
    <property type="entry name" value="Oxoglu/Fe-dep_dioxygenase_dom"/>
</dbReference>
<dbReference type="AlphaFoldDB" id="A0A109FQK1"/>
<dbReference type="OrthoDB" id="9781972at2"/>
<evidence type="ECO:0000313" key="3">
    <source>
        <dbReference type="EMBL" id="KWU52808.1"/>
    </source>
</evidence>
<comment type="caution">
    <text evidence="3">The sequence shown here is derived from an EMBL/GenBank/DDBJ whole genome shotgun (WGS) entry which is preliminary data.</text>
</comment>
<protein>
    <submittedName>
        <fullName evidence="3">Proline hydroxylase</fullName>
    </submittedName>
</protein>
<gene>
    <name evidence="3" type="ORF">AWV77_02760</name>
</gene>
<evidence type="ECO:0000313" key="4">
    <source>
        <dbReference type="Proteomes" id="UP000067111"/>
    </source>
</evidence>
<name>A0A109FQK1_9PSED</name>
<dbReference type="GO" id="GO:0016491">
    <property type="term" value="F:oxidoreductase activity"/>
    <property type="evidence" value="ECO:0007669"/>
    <property type="project" value="UniProtKB-KW"/>
</dbReference>
<sequence length="247" mass="28125">MNRQNELMLDSPGAPGASLEELDWRIIEAALMTHGFARLPPLLNRQTCLELAALYSNSEHFRSRVVMERHAFGRGEYQYFRYPLPPIVEDLRTRLYSHLAPIANRWHSALNVGQRFPETHSAFKAVCHQAGQCRPTPLMLRYRANDYTCLHQDLYGEQVFPFQVVFLLDQPGLDFEGGEFVLTQTRANQPGQAEVIALEQGQALIFAVNSRPARSTRGFCRVNVRHGVSRLHGGERRTLGIIFHDAK</sequence>
<dbReference type="RefSeq" id="WP_060752751.1">
    <property type="nucleotide sequence ID" value="NZ_LRMR01000003.1"/>
</dbReference>
<dbReference type="InterPro" id="IPR018655">
    <property type="entry name" value="DUF2086"/>
</dbReference>
<keyword evidence="1" id="KW-0408">Iron</keyword>
<evidence type="ECO:0000259" key="2">
    <source>
        <dbReference type="PROSITE" id="PS51471"/>
    </source>
</evidence>
<keyword evidence="1" id="KW-0479">Metal-binding</keyword>
<proteinExistence type="inferred from homology"/>
<keyword evidence="1" id="KW-0560">Oxidoreductase</keyword>
<feature type="domain" description="Fe2OG dioxygenase" evidence="2">
    <location>
        <begin position="133"/>
        <end position="246"/>
    </location>
</feature>
<dbReference type="GO" id="GO:0046872">
    <property type="term" value="F:metal ion binding"/>
    <property type="evidence" value="ECO:0007669"/>
    <property type="project" value="UniProtKB-KW"/>
</dbReference>
<comment type="similarity">
    <text evidence="1">Belongs to the iron/ascorbate-dependent oxidoreductase family.</text>
</comment>
<dbReference type="EMBL" id="LRMR01000003">
    <property type="protein sequence ID" value="KWU52808.1"/>
    <property type="molecule type" value="Genomic_DNA"/>
</dbReference>
<dbReference type="Pfam" id="PF09859">
    <property type="entry name" value="Oxygenase-NA"/>
    <property type="match status" value="1"/>
</dbReference>
<reference evidence="4" key="1">
    <citation type="submission" date="2016-01" db="EMBL/GenBank/DDBJ databases">
        <authorList>
            <person name="Gamez R.M."/>
            <person name="Rodriguez F."/>
            <person name="Bernal J.F."/>
            <person name="Agarwala R."/>
            <person name="Landsman D."/>
            <person name="Marino-Ramirez L."/>
        </authorList>
    </citation>
    <scope>NUCLEOTIDE SEQUENCE [LARGE SCALE GENOMIC DNA]</scope>
    <source>
        <strain evidence="4">Ps006</strain>
    </source>
</reference>
<dbReference type="Proteomes" id="UP000067111">
    <property type="component" value="Unassembled WGS sequence"/>
</dbReference>
<dbReference type="PROSITE" id="PS51471">
    <property type="entry name" value="FE2OG_OXY"/>
    <property type="match status" value="1"/>
</dbReference>